<reference evidence="1" key="2">
    <citation type="journal article" date="2015" name="Data Brief">
        <title>Shoot transcriptome of the giant reed, Arundo donax.</title>
        <authorList>
            <person name="Barrero R.A."/>
            <person name="Guerrero F.D."/>
            <person name="Moolhuijzen P."/>
            <person name="Goolsby J.A."/>
            <person name="Tidwell J."/>
            <person name="Bellgard S.E."/>
            <person name="Bellgard M.I."/>
        </authorList>
    </citation>
    <scope>NUCLEOTIDE SEQUENCE</scope>
    <source>
        <tissue evidence="1">Shoot tissue taken approximately 20 cm above the soil surface</tissue>
    </source>
</reference>
<accession>A0A0A9EH11</accession>
<reference evidence="1" key="1">
    <citation type="submission" date="2014-09" db="EMBL/GenBank/DDBJ databases">
        <authorList>
            <person name="Magalhaes I.L.F."/>
            <person name="Oliveira U."/>
            <person name="Santos F.R."/>
            <person name="Vidigal T.H.D.A."/>
            <person name="Brescovit A.D."/>
            <person name="Santos A.J."/>
        </authorList>
    </citation>
    <scope>NUCLEOTIDE SEQUENCE</scope>
    <source>
        <tissue evidence="1">Shoot tissue taken approximately 20 cm above the soil surface</tissue>
    </source>
</reference>
<dbReference type="EMBL" id="GBRH01199582">
    <property type="protein sequence ID" value="JAD98313.1"/>
    <property type="molecule type" value="Transcribed_RNA"/>
</dbReference>
<dbReference type="AlphaFoldDB" id="A0A0A9EH11"/>
<protein>
    <submittedName>
        <fullName evidence="1">Uncharacterized protein</fullName>
    </submittedName>
</protein>
<proteinExistence type="predicted"/>
<name>A0A0A9EH11_ARUDO</name>
<evidence type="ECO:0000313" key="1">
    <source>
        <dbReference type="EMBL" id="JAD98313.1"/>
    </source>
</evidence>
<sequence>MWKLHANVLPIQITIIGQTCRMQCMLGAIY</sequence>
<organism evidence="1">
    <name type="scientific">Arundo donax</name>
    <name type="common">Giant reed</name>
    <name type="synonym">Donax arundinaceus</name>
    <dbReference type="NCBI Taxonomy" id="35708"/>
    <lineage>
        <taxon>Eukaryota</taxon>
        <taxon>Viridiplantae</taxon>
        <taxon>Streptophyta</taxon>
        <taxon>Embryophyta</taxon>
        <taxon>Tracheophyta</taxon>
        <taxon>Spermatophyta</taxon>
        <taxon>Magnoliopsida</taxon>
        <taxon>Liliopsida</taxon>
        <taxon>Poales</taxon>
        <taxon>Poaceae</taxon>
        <taxon>PACMAD clade</taxon>
        <taxon>Arundinoideae</taxon>
        <taxon>Arundineae</taxon>
        <taxon>Arundo</taxon>
    </lineage>
</organism>